<proteinExistence type="predicted"/>
<feature type="compositionally biased region" description="Acidic residues" evidence="1">
    <location>
        <begin position="92"/>
        <end position="102"/>
    </location>
</feature>
<dbReference type="AlphaFoldDB" id="A0AB34HWI3"/>
<accession>A0AB34HWI3</accession>
<evidence type="ECO:0000256" key="1">
    <source>
        <dbReference type="SAM" id="MobiDB-lite"/>
    </source>
</evidence>
<organism evidence="2 3">
    <name type="scientific">Eschrichtius robustus</name>
    <name type="common">California gray whale</name>
    <name type="synonym">Eschrichtius gibbosus</name>
    <dbReference type="NCBI Taxonomy" id="9764"/>
    <lineage>
        <taxon>Eukaryota</taxon>
        <taxon>Metazoa</taxon>
        <taxon>Chordata</taxon>
        <taxon>Craniata</taxon>
        <taxon>Vertebrata</taxon>
        <taxon>Euteleostomi</taxon>
        <taxon>Mammalia</taxon>
        <taxon>Eutheria</taxon>
        <taxon>Laurasiatheria</taxon>
        <taxon>Artiodactyla</taxon>
        <taxon>Whippomorpha</taxon>
        <taxon>Cetacea</taxon>
        <taxon>Mysticeti</taxon>
        <taxon>Eschrichtiidae</taxon>
        <taxon>Eschrichtius</taxon>
    </lineage>
</organism>
<protein>
    <submittedName>
        <fullName evidence="2">Uncharacterized protein</fullName>
    </submittedName>
</protein>
<evidence type="ECO:0000313" key="3">
    <source>
        <dbReference type="Proteomes" id="UP001159641"/>
    </source>
</evidence>
<evidence type="ECO:0000313" key="2">
    <source>
        <dbReference type="EMBL" id="KAJ8795412.1"/>
    </source>
</evidence>
<gene>
    <name evidence="2" type="ORF">J1605_018427</name>
</gene>
<comment type="caution">
    <text evidence="2">The sequence shown here is derived from an EMBL/GenBank/DDBJ whole genome shotgun (WGS) entry which is preliminary data.</text>
</comment>
<reference evidence="2 3" key="1">
    <citation type="submission" date="2022-11" db="EMBL/GenBank/DDBJ databases">
        <title>Whole genome sequence of Eschrichtius robustus ER-17-0199.</title>
        <authorList>
            <person name="Bruniche-Olsen A."/>
            <person name="Black A.N."/>
            <person name="Fields C.J."/>
            <person name="Walden K."/>
            <person name="Dewoody J.A."/>
        </authorList>
    </citation>
    <scope>NUCLEOTIDE SEQUENCE [LARGE SCALE GENOMIC DNA]</scope>
    <source>
        <strain evidence="2">ER-17-0199</strain>
        <tissue evidence="2">Blubber</tissue>
    </source>
</reference>
<keyword evidence="3" id="KW-1185">Reference proteome</keyword>
<name>A0AB34HWI3_ESCRO</name>
<feature type="region of interest" description="Disordered" evidence="1">
    <location>
        <begin position="38"/>
        <end position="102"/>
    </location>
</feature>
<dbReference type="Proteomes" id="UP001159641">
    <property type="component" value="Unassembled WGS sequence"/>
</dbReference>
<dbReference type="EMBL" id="JAIQCJ010000577">
    <property type="protein sequence ID" value="KAJ8795412.1"/>
    <property type="molecule type" value="Genomic_DNA"/>
</dbReference>
<sequence>MPGPASPAAAAAARTGCPTTALARGPVALGFNSRAALCPGSQPGDKKKGGKFQPLKKLFGKRRKKGTSTAREASAGRKGRSPPSVSNGTFSSDEETLEDSLR</sequence>